<dbReference type="AlphaFoldDB" id="A0A1L9VKP9"/>
<keyword evidence="2" id="KW-1185">Reference proteome</keyword>
<dbReference type="GeneID" id="34458084"/>
<name>A0A1L9VKP9_ASPGL</name>
<gene>
    <name evidence="1" type="ORF">ASPGLDRAFT_1446187</name>
</gene>
<dbReference type="VEuPathDB" id="FungiDB:ASPGLDRAFT_1446187"/>
<dbReference type="EMBL" id="KV878896">
    <property type="protein sequence ID" value="OJJ84471.1"/>
    <property type="molecule type" value="Genomic_DNA"/>
</dbReference>
<sequence length="64" mass="6513">MGIAAMIVGNNLSGMLQDVFSCWRAVVLDSSNQASSGAVGFGYCGNPAICTGQLDNDRQAVSSG</sequence>
<protein>
    <submittedName>
        <fullName evidence="1">Uncharacterized protein</fullName>
    </submittedName>
</protein>
<dbReference type="Proteomes" id="UP000184300">
    <property type="component" value="Unassembled WGS sequence"/>
</dbReference>
<dbReference type="RefSeq" id="XP_022401169.1">
    <property type="nucleotide sequence ID" value="XM_022541823.1"/>
</dbReference>
<organism evidence="1 2">
    <name type="scientific">Aspergillus glaucus CBS 516.65</name>
    <dbReference type="NCBI Taxonomy" id="1160497"/>
    <lineage>
        <taxon>Eukaryota</taxon>
        <taxon>Fungi</taxon>
        <taxon>Dikarya</taxon>
        <taxon>Ascomycota</taxon>
        <taxon>Pezizomycotina</taxon>
        <taxon>Eurotiomycetes</taxon>
        <taxon>Eurotiomycetidae</taxon>
        <taxon>Eurotiales</taxon>
        <taxon>Aspergillaceae</taxon>
        <taxon>Aspergillus</taxon>
        <taxon>Aspergillus subgen. Aspergillus</taxon>
    </lineage>
</organism>
<reference evidence="2" key="1">
    <citation type="journal article" date="2017" name="Genome Biol.">
        <title>Comparative genomics reveals high biological diversity and specific adaptations in the industrially and medically important fungal genus Aspergillus.</title>
        <authorList>
            <person name="de Vries R.P."/>
            <person name="Riley R."/>
            <person name="Wiebenga A."/>
            <person name="Aguilar-Osorio G."/>
            <person name="Amillis S."/>
            <person name="Uchima C.A."/>
            <person name="Anderluh G."/>
            <person name="Asadollahi M."/>
            <person name="Askin M."/>
            <person name="Barry K."/>
            <person name="Battaglia E."/>
            <person name="Bayram O."/>
            <person name="Benocci T."/>
            <person name="Braus-Stromeyer S.A."/>
            <person name="Caldana C."/>
            <person name="Canovas D."/>
            <person name="Cerqueira G.C."/>
            <person name="Chen F."/>
            <person name="Chen W."/>
            <person name="Choi C."/>
            <person name="Clum A."/>
            <person name="Dos Santos R.A."/>
            <person name="Damasio A.R."/>
            <person name="Diallinas G."/>
            <person name="Emri T."/>
            <person name="Fekete E."/>
            <person name="Flipphi M."/>
            <person name="Freyberg S."/>
            <person name="Gallo A."/>
            <person name="Gournas C."/>
            <person name="Habgood R."/>
            <person name="Hainaut M."/>
            <person name="Harispe M.L."/>
            <person name="Henrissat B."/>
            <person name="Hilden K.S."/>
            <person name="Hope R."/>
            <person name="Hossain A."/>
            <person name="Karabika E."/>
            <person name="Karaffa L."/>
            <person name="Karanyi Z."/>
            <person name="Krasevec N."/>
            <person name="Kuo A."/>
            <person name="Kusch H."/>
            <person name="LaButti K."/>
            <person name="Lagendijk E.L."/>
            <person name="Lapidus A."/>
            <person name="Levasseur A."/>
            <person name="Lindquist E."/>
            <person name="Lipzen A."/>
            <person name="Logrieco A.F."/>
            <person name="MacCabe A."/>
            <person name="Maekelae M.R."/>
            <person name="Malavazi I."/>
            <person name="Melin P."/>
            <person name="Meyer V."/>
            <person name="Mielnichuk N."/>
            <person name="Miskei M."/>
            <person name="Molnar A.P."/>
            <person name="Mule G."/>
            <person name="Ngan C.Y."/>
            <person name="Orejas M."/>
            <person name="Orosz E."/>
            <person name="Ouedraogo J.P."/>
            <person name="Overkamp K.M."/>
            <person name="Park H.-S."/>
            <person name="Perrone G."/>
            <person name="Piumi F."/>
            <person name="Punt P.J."/>
            <person name="Ram A.F."/>
            <person name="Ramon A."/>
            <person name="Rauscher S."/>
            <person name="Record E."/>
            <person name="Riano-Pachon D.M."/>
            <person name="Robert V."/>
            <person name="Roehrig J."/>
            <person name="Ruller R."/>
            <person name="Salamov A."/>
            <person name="Salih N.S."/>
            <person name="Samson R.A."/>
            <person name="Sandor E."/>
            <person name="Sanguinetti M."/>
            <person name="Schuetze T."/>
            <person name="Sepcic K."/>
            <person name="Shelest E."/>
            <person name="Sherlock G."/>
            <person name="Sophianopoulou V."/>
            <person name="Squina F.M."/>
            <person name="Sun H."/>
            <person name="Susca A."/>
            <person name="Todd R.B."/>
            <person name="Tsang A."/>
            <person name="Unkles S.E."/>
            <person name="van de Wiele N."/>
            <person name="van Rossen-Uffink D."/>
            <person name="Oliveira J.V."/>
            <person name="Vesth T.C."/>
            <person name="Visser J."/>
            <person name="Yu J.-H."/>
            <person name="Zhou M."/>
            <person name="Andersen M.R."/>
            <person name="Archer D.B."/>
            <person name="Baker S.E."/>
            <person name="Benoit I."/>
            <person name="Brakhage A.A."/>
            <person name="Braus G.H."/>
            <person name="Fischer R."/>
            <person name="Frisvad J.C."/>
            <person name="Goldman G.H."/>
            <person name="Houbraken J."/>
            <person name="Oakley B."/>
            <person name="Pocsi I."/>
            <person name="Scazzocchio C."/>
            <person name="Seiboth B."/>
            <person name="vanKuyk P.A."/>
            <person name="Wortman J."/>
            <person name="Dyer P.S."/>
            <person name="Grigoriev I.V."/>
        </authorList>
    </citation>
    <scope>NUCLEOTIDE SEQUENCE [LARGE SCALE GENOMIC DNA]</scope>
    <source>
        <strain evidence="2">CBS 516.65</strain>
    </source>
</reference>
<accession>A0A1L9VKP9</accession>
<proteinExistence type="predicted"/>
<evidence type="ECO:0000313" key="2">
    <source>
        <dbReference type="Proteomes" id="UP000184300"/>
    </source>
</evidence>
<evidence type="ECO:0000313" key="1">
    <source>
        <dbReference type="EMBL" id="OJJ84471.1"/>
    </source>
</evidence>